<comment type="caution">
    <text evidence="5">The sequence shown here is derived from an EMBL/GenBank/DDBJ whole genome shotgun (WGS) entry which is preliminary data.</text>
</comment>
<evidence type="ECO:0000313" key="6">
    <source>
        <dbReference type="Proteomes" id="UP000541444"/>
    </source>
</evidence>
<dbReference type="Pfam" id="PF05470">
    <property type="entry name" value="eIF-3c_N"/>
    <property type="match status" value="2"/>
</dbReference>
<evidence type="ECO:0000256" key="3">
    <source>
        <dbReference type="ARBA" id="ARBA00022917"/>
    </source>
</evidence>
<dbReference type="EMBL" id="JACGCM010002776">
    <property type="protein sequence ID" value="KAF6135814.1"/>
    <property type="molecule type" value="Genomic_DNA"/>
</dbReference>
<keyword evidence="6" id="KW-1185">Reference proteome</keyword>
<reference evidence="5 6" key="1">
    <citation type="journal article" date="2020" name="IScience">
        <title>Genome Sequencing of the Endangered Kingdonia uniflora (Circaeasteraceae, Ranunculales) Reveals Potential Mechanisms of Evolutionary Specialization.</title>
        <authorList>
            <person name="Sun Y."/>
            <person name="Deng T."/>
            <person name="Zhang A."/>
            <person name="Moore M.J."/>
            <person name="Landis J.B."/>
            <person name="Lin N."/>
            <person name="Zhang H."/>
            <person name="Zhang X."/>
            <person name="Huang J."/>
            <person name="Zhang X."/>
            <person name="Sun H."/>
            <person name="Wang H."/>
        </authorList>
    </citation>
    <scope>NUCLEOTIDE SEQUENCE [LARGE SCALE GENOMIC DNA]</scope>
    <source>
        <strain evidence="5">TB1705</strain>
        <tissue evidence="5">Leaf</tissue>
    </source>
</reference>
<sequence length="461" mass="52580">NLHQKISGLKLVCLIYLYLQLLNDFNKINKQLEKVNRFMELGTVPPLYLRALVMLDDSLTRTSADKEGKKRMSSTNAKALNAMKQKNRKNNKLYVDLIAKYRENYNSEDKKLEGVLNSNARLFEKQFTNDPSRVAWEMVDKKLKEIVVARGQKGSGRIEQVEQLTFLTKVAKIPAKKLEILFLIVSAQIGVNHGLNGHMPINVWKKCVNNKVIILDILEQYPNIAVGGSVENKSKKGANFRGTIRVWGNLVAYLERIDVELFKSLQYIDPHTKECMDRLKDEPLFFVLAENIQNYLEKVGDFKAAAKIALRQTEGGRNSEIEGDKELQVVKDKSGLPAFVITPKLVVRKPTFPENYRELMDVLVSYLQDGVQKMDISTQILFNRAMAQLVLCAFRVGLVTKEHACLFELYAGGRVKELLAQGVSQSRYHEKTPEQSCLVDVALVNDVSNYSYKKWSFLENR</sequence>
<name>A0A7J7KZV9_9MAGN</name>
<organism evidence="5 6">
    <name type="scientific">Kingdonia uniflora</name>
    <dbReference type="NCBI Taxonomy" id="39325"/>
    <lineage>
        <taxon>Eukaryota</taxon>
        <taxon>Viridiplantae</taxon>
        <taxon>Streptophyta</taxon>
        <taxon>Embryophyta</taxon>
        <taxon>Tracheophyta</taxon>
        <taxon>Spermatophyta</taxon>
        <taxon>Magnoliopsida</taxon>
        <taxon>Ranunculales</taxon>
        <taxon>Circaeasteraceae</taxon>
        <taxon>Kingdonia</taxon>
    </lineage>
</organism>
<feature type="domain" description="Eukaryotic translation initiation factor 3 subunit C N-terminal" evidence="4">
    <location>
        <begin position="19"/>
        <end position="112"/>
    </location>
</feature>
<dbReference type="GO" id="GO:0005852">
    <property type="term" value="C:eukaryotic translation initiation factor 3 complex"/>
    <property type="evidence" value="ECO:0007669"/>
    <property type="project" value="InterPro"/>
</dbReference>
<keyword evidence="1" id="KW-0963">Cytoplasm</keyword>
<feature type="domain" description="Eukaryotic translation initiation factor 3 subunit C N-terminal" evidence="4">
    <location>
        <begin position="119"/>
        <end position="367"/>
    </location>
</feature>
<dbReference type="Proteomes" id="UP000541444">
    <property type="component" value="Unassembled WGS sequence"/>
</dbReference>
<dbReference type="OrthoDB" id="29647at2759"/>
<dbReference type="InterPro" id="IPR008905">
    <property type="entry name" value="EIF3C_N_dom"/>
</dbReference>
<feature type="non-terminal residue" evidence="5">
    <location>
        <position position="1"/>
    </location>
</feature>
<keyword evidence="3" id="KW-0648">Protein biosynthesis</keyword>
<evidence type="ECO:0000259" key="4">
    <source>
        <dbReference type="Pfam" id="PF05470"/>
    </source>
</evidence>
<proteinExistence type="predicted"/>
<dbReference type="InterPro" id="IPR027516">
    <property type="entry name" value="EIF3C"/>
</dbReference>
<dbReference type="PANTHER" id="PTHR13937:SF0">
    <property type="entry name" value="EUKARYOTIC TRANSLATION INITIATION FACTOR 3 SUBUNIT C-RELATED"/>
    <property type="match status" value="1"/>
</dbReference>
<keyword evidence="2" id="KW-0396">Initiation factor</keyword>
<dbReference type="AlphaFoldDB" id="A0A7J7KZV9"/>
<accession>A0A7J7KZV9</accession>
<evidence type="ECO:0000256" key="2">
    <source>
        <dbReference type="ARBA" id="ARBA00022540"/>
    </source>
</evidence>
<evidence type="ECO:0000313" key="5">
    <source>
        <dbReference type="EMBL" id="KAF6135814.1"/>
    </source>
</evidence>
<evidence type="ECO:0000256" key="1">
    <source>
        <dbReference type="ARBA" id="ARBA00022490"/>
    </source>
</evidence>
<protein>
    <recommendedName>
        <fullName evidence="4">Eukaryotic translation initiation factor 3 subunit C N-terminal domain-containing protein</fullName>
    </recommendedName>
</protein>
<dbReference type="GO" id="GO:0003743">
    <property type="term" value="F:translation initiation factor activity"/>
    <property type="evidence" value="ECO:0007669"/>
    <property type="project" value="UniProtKB-KW"/>
</dbReference>
<dbReference type="PANTHER" id="PTHR13937">
    <property type="entry name" value="EUKARYOTIC TRANSLATION INITATION FACTOR 3, SUBUNIT 8 EIF3S8 -RELATED"/>
    <property type="match status" value="1"/>
</dbReference>
<dbReference type="GO" id="GO:0003723">
    <property type="term" value="F:RNA binding"/>
    <property type="evidence" value="ECO:0007669"/>
    <property type="project" value="InterPro"/>
</dbReference>
<gene>
    <name evidence="5" type="ORF">GIB67_028133</name>
</gene>
<dbReference type="GO" id="GO:0031369">
    <property type="term" value="F:translation initiation factor binding"/>
    <property type="evidence" value="ECO:0007669"/>
    <property type="project" value="InterPro"/>
</dbReference>